<feature type="domain" description="BPTI/Kunitz inhibitor" evidence="8">
    <location>
        <begin position="759"/>
        <end position="809"/>
    </location>
</feature>
<evidence type="ECO:0000256" key="7">
    <source>
        <dbReference type="SAM" id="SignalP"/>
    </source>
</evidence>
<dbReference type="PROSITE" id="PS50279">
    <property type="entry name" value="BPTI_KUNITZ_2"/>
    <property type="match status" value="4"/>
</dbReference>
<feature type="chain" id="PRO_5042010856" description="Papilin" evidence="7">
    <location>
        <begin position="19"/>
        <end position="1632"/>
    </location>
</feature>
<dbReference type="SMART" id="SM00131">
    <property type="entry name" value="KU"/>
    <property type="match status" value="4"/>
</dbReference>
<evidence type="ECO:0000259" key="10">
    <source>
        <dbReference type="PROSITE" id="PS51390"/>
    </source>
</evidence>
<keyword evidence="12" id="KW-1185">Reference proteome</keyword>
<keyword evidence="2" id="KW-0677">Repeat</keyword>
<feature type="region of interest" description="Disordered" evidence="6">
    <location>
        <begin position="1171"/>
        <end position="1632"/>
    </location>
</feature>
<keyword evidence="3" id="KW-0722">Serine protease inhibitor</keyword>
<dbReference type="PROSITE" id="PS00280">
    <property type="entry name" value="BPTI_KUNITZ_1"/>
    <property type="match status" value="3"/>
</dbReference>
<evidence type="ECO:0000256" key="1">
    <source>
        <dbReference type="ARBA" id="ARBA00022690"/>
    </source>
</evidence>
<comment type="caution">
    <text evidence="11">The sequence shown here is derived from an EMBL/GenBank/DDBJ whole genome shotgun (WGS) entry which is preliminary data.</text>
</comment>
<dbReference type="InterPro" id="IPR029856">
    <property type="entry name" value="AMBP"/>
</dbReference>
<name>A0AAD8DUI4_MYTSE</name>
<keyword evidence="1" id="KW-0646">Protease inhibitor</keyword>
<dbReference type="Pfam" id="PF00047">
    <property type="entry name" value="ig"/>
    <property type="match status" value="1"/>
</dbReference>
<feature type="compositionally biased region" description="Basic residues" evidence="6">
    <location>
        <begin position="1604"/>
        <end position="1618"/>
    </location>
</feature>
<dbReference type="SUPFAM" id="SSF57256">
    <property type="entry name" value="Elafin-like"/>
    <property type="match status" value="1"/>
</dbReference>
<dbReference type="PROSITE" id="PS50835">
    <property type="entry name" value="IG_LIKE"/>
    <property type="match status" value="3"/>
</dbReference>
<dbReference type="InterPro" id="IPR008197">
    <property type="entry name" value="WAP_dom"/>
</dbReference>
<accession>A0AAD8DUI4</accession>
<organism evidence="11 12">
    <name type="scientific">Mythimna separata</name>
    <name type="common">Oriental armyworm</name>
    <name type="synonym">Pseudaletia separata</name>
    <dbReference type="NCBI Taxonomy" id="271217"/>
    <lineage>
        <taxon>Eukaryota</taxon>
        <taxon>Metazoa</taxon>
        <taxon>Ecdysozoa</taxon>
        <taxon>Arthropoda</taxon>
        <taxon>Hexapoda</taxon>
        <taxon>Insecta</taxon>
        <taxon>Pterygota</taxon>
        <taxon>Neoptera</taxon>
        <taxon>Endopterygota</taxon>
        <taxon>Lepidoptera</taxon>
        <taxon>Glossata</taxon>
        <taxon>Ditrysia</taxon>
        <taxon>Noctuoidea</taxon>
        <taxon>Noctuidae</taxon>
        <taxon>Noctuinae</taxon>
        <taxon>Hadenini</taxon>
        <taxon>Mythimna</taxon>
    </lineage>
</organism>
<dbReference type="SUPFAM" id="SSF48726">
    <property type="entry name" value="Immunoglobulin"/>
    <property type="match status" value="3"/>
</dbReference>
<dbReference type="PANTHER" id="PTHR46676:SF1">
    <property type="entry name" value="PROTEIN AMBP"/>
    <property type="match status" value="1"/>
</dbReference>
<dbReference type="InterPro" id="IPR007110">
    <property type="entry name" value="Ig-like_dom"/>
</dbReference>
<feature type="domain" description="Ig-like" evidence="9">
    <location>
        <begin position="26"/>
        <end position="115"/>
    </location>
</feature>
<dbReference type="InterPro" id="IPR013151">
    <property type="entry name" value="Immunoglobulin_dom"/>
</dbReference>
<dbReference type="InterPro" id="IPR020901">
    <property type="entry name" value="Prtase_inh_Kunz-CS"/>
</dbReference>
<feature type="domain" description="WAP" evidence="10">
    <location>
        <begin position="1116"/>
        <end position="1164"/>
    </location>
</feature>
<reference evidence="11" key="1">
    <citation type="submission" date="2023-03" db="EMBL/GenBank/DDBJ databases">
        <title>Chromosome-level genomes of two armyworms, Mythimna separata and Mythimna loreyi, provide insights into the biosynthesis and reception of sex pheromones.</title>
        <authorList>
            <person name="Zhao H."/>
        </authorList>
    </citation>
    <scope>NUCLEOTIDE SEQUENCE</scope>
    <source>
        <strain evidence="11">BeijingLab</strain>
        <tissue evidence="11">Pupa</tissue>
    </source>
</reference>
<dbReference type="EMBL" id="JARGEI010000011">
    <property type="protein sequence ID" value="KAJ8724114.1"/>
    <property type="molecule type" value="Genomic_DNA"/>
</dbReference>
<feature type="signal peptide" evidence="7">
    <location>
        <begin position="1"/>
        <end position="18"/>
    </location>
</feature>
<evidence type="ECO:0000256" key="5">
    <source>
        <dbReference type="ARBA" id="ARBA00023180"/>
    </source>
</evidence>
<evidence type="ECO:0000313" key="11">
    <source>
        <dbReference type="EMBL" id="KAJ8724114.1"/>
    </source>
</evidence>
<evidence type="ECO:0000256" key="2">
    <source>
        <dbReference type="ARBA" id="ARBA00022737"/>
    </source>
</evidence>
<feature type="compositionally biased region" description="Low complexity" evidence="6">
    <location>
        <begin position="1440"/>
        <end position="1463"/>
    </location>
</feature>
<feature type="compositionally biased region" description="Low complexity" evidence="6">
    <location>
        <begin position="438"/>
        <end position="451"/>
    </location>
</feature>
<evidence type="ECO:0000256" key="3">
    <source>
        <dbReference type="ARBA" id="ARBA00022900"/>
    </source>
</evidence>
<dbReference type="FunFam" id="4.10.410.10:FF:000020">
    <property type="entry name" value="Collagen, type VI, alpha 3"/>
    <property type="match status" value="1"/>
</dbReference>
<feature type="domain" description="BPTI/Kunitz inhibitor" evidence="8">
    <location>
        <begin position="876"/>
        <end position="926"/>
    </location>
</feature>
<feature type="domain" description="Ig-like" evidence="9">
    <location>
        <begin position="256"/>
        <end position="344"/>
    </location>
</feature>
<dbReference type="InterPro" id="IPR036179">
    <property type="entry name" value="Ig-like_dom_sf"/>
</dbReference>
<dbReference type="InterPro" id="IPR003599">
    <property type="entry name" value="Ig_sub"/>
</dbReference>
<feature type="domain" description="Ig-like" evidence="9">
    <location>
        <begin position="141"/>
        <end position="231"/>
    </location>
</feature>
<dbReference type="CDD" id="cd22639">
    <property type="entry name" value="Kunitz_papilin_lacunin-like"/>
    <property type="match status" value="1"/>
</dbReference>
<dbReference type="SMART" id="SM00409">
    <property type="entry name" value="IG"/>
    <property type="match status" value="3"/>
</dbReference>
<gene>
    <name evidence="11" type="ORF">PYW07_008094</name>
</gene>
<sequence length="1632" mass="179514">MSRGCLLKLAALLVCARAYEDSESNPGITDDKNTAREVIGELDYPLKISCLASEKPPPFVFWSHKTRSSAWLIKDSEYEETGNTLLIRSLATETLGQYTCQVYSSKGLEAPRVFNVRAYRPDGDISGGEWLVPRDAVSPIPETTSIASWTTTEDLGETDKLELELAASEGDQITLHCLLDSTLMAGDPLPKVTWKFGGVTIDGTAGRYRVTSDGALQIVSLHRSDTGVYTCEPDDALGEASHDIHLLVNDPVPIPPGIAGEDNATVTGELDQPLHVRCLVYGYPNPSVLWSRDDEVDIVLFNNSIYEVTANILVIRSLSPDTLGPYTCQAFNEEGMASWRVVVQAYRPDGLLSGDLWFVPRDTKAPKPTTQASITTNKWLFTGSSIISKFTEVTKEVAASFDKSGDNTNNTSSTTIIPTISTTAVIGLSTLNDERTTSESSTTDEGSVTAEGTTDFLGTTTLDPCSDFQFGCCADNETEASGPEGQGCPCNTTEFGCCPDGVNPISGPDNEGCPAPCSTTPHGCCQDGKTPAHGPEFEGCCLLQAFGCCPDNRKPAEGPHLEGCGCQYALYGCCPDNVTIAQGPDHLGCGCQYTQHGCCLDRHTPASGPNKEGCACNTYQFGCCPDGITVAEGPDQLGCHCRDSKFGCCGDGETAATGPDAAGCDCSSSRYGCCPDGRTEAAGPKFLGCTDAPENKQAACSLLTDPGPCHNFTPMWYFDMAYGGCSRFWYGGCDGNGNRFSTKADCEDVCIQPSPKDACKLPSVKGACDSDYQRWHYNSTREQCIPFRYGGCLGNANNFDTRELCQKQCEPSSVAGQCGLPIDQGSCAGNYSRWGFNPETRRCEQFIWGGCEGNSNRFRSEAACQMRCAGTTPPECTQPQEAGNCGEKEALWSFSQSENRCLPFYYSGCGGNDNRFGSREACEQICPSAYDSDQMLPTDCTSYQQECEALDCPYGIDRFTQDECQRCECREDPCIRADCQPTERCEAVAISNPVSQEPEYSAKCVYENDVVHQCDEYVANCSRLRCEYGIQRTRQHDGCEQCSCVQVESDCEPLKQECTQHKCDYGIERVTGSDGCERCKCKEYLCGKMSCAAGERCVVLQYEEDIFLLFLAECRTILKAGACPMDETTTNEVTCRRECADDADCRGVGKCCRRGCSDVCLAPVEQTSPRPLLTTTTASRAYGGTTPPPPPPPHHHSTTITTTMTTAPLPPRPPHHCHHGHHTTTATTTTPLPPRPPHHYRHDHHTTTTTATTPLPPRPPHHYDHGHHTTTATTTTQLPPHHHTTTITTTTPLPPWPPHHYRHDHHTTTATPPYHYRHVHHTTTTTPLPPHHYHHTTTTTPLPPHHYHHTTTTTPLPPHHYHHTTTTTPLPPHHYHHTTTTTPLPPHHYHHTNTTTPLPPHHYHHTTTTTPLPPHQYHHTTTTTPLPPRPPHHYHHGHHTTTTTTTQLPPQHHTTTITTTTPLPSQPPHHYRHDHRTTTNTTAPLPTPTHHYHHRHTTTTTPLPPHHYHHTTTTTPLPPHHYHHTTTTTPLPPHHYHHTTTTTPLPPHHYHHTTTTTPLPPHHYHHTTTTTPLPPHHYHHTTTTTPLPPHHYHHTTTTTPLPPHHYHHTTTTTPHHHTTTTTTTIPLLANIP</sequence>
<feature type="compositionally biased region" description="Low complexity" evidence="6">
    <location>
        <begin position="1269"/>
        <end position="1291"/>
    </location>
</feature>
<dbReference type="GO" id="GO:0004867">
    <property type="term" value="F:serine-type endopeptidase inhibitor activity"/>
    <property type="evidence" value="ECO:0007669"/>
    <property type="project" value="UniProtKB-KW"/>
</dbReference>
<keyword evidence="7" id="KW-0732">Signal</keyword>
<dbReference type="PRINTS" id="PR00759">
    <property type="entry name" value="BASICPTASE"/>
</dbReference>
<dbReference type="PROSITE" id="PS51390">
    <property type="entry name" value="WAP"/>
    <property type="match status" value="1"/>
</dbReference>
<dbReference type="InterPro" id="IPR002223">
    <property type="entry name" value="Kunitz_BPTI"/>
</dbReference>
<dbReference type="Pfam" id="PF00014">
    <property type="entry name" value="Kunitz_BPTI"/>
    <property type="match status" value="4"/>
</dbReference>
<keyword evidence="4" id="KW-1015">Disulfide bond</keyword>
<dbReference type="InterPro" id="IPR036880">
    <property type="entry name" value="Kunitz_BPTI_sf"/>
</dbReference>
<evidence type="ECO:0000256" key="6">
    <source>
        <dbReference type="SAM" id="MobiDB-lite"/>
    </source>
</evidence>
<dbReference type="CDD" id="cd00109">
    <property type="entry name" value="Kunitz-type"/>
    <property type="match status" value="3"/>
</dbReference>
<dbReference type="Gene3D" id="4.10.410.10">
    <property type="entry name" value="Pancreatic trypsin inhibitor Kunitz domain"/>
    <property type="match status" value="4"/>
</dbReference>
<feature type="domain" description="BPTI/Kunitz inhibitor" evidence="8">
    <location>
        <begin position="818"/>
        <end position="868"/>
    </location>
</feature>
<feature type="domain" description="BPTI/Kunitz inhibitor" evidence="8">
    <location>
        <begin position="700"/>
        <end position="750"/>
    </location>
</feature>
<feature type="compositionally biased region" description="Low complexity" evidence="6">
    <location>
        <begin position="1198"/>
        <end position="1207"/>
    </location>
</feature>
<protein>
    <recommendedName>
        <fullName evidence="13">Papilin</fullName>
    </recommendedName>
</protein>
<evidence type="ECO:0008006" key="13">
    <source>
        <dbReference type="Google" id="ProtNLM"/>
    </source>
</evidence>
<dbReference type="InterPro" id="IPR036645">
    <property type="entry name" value="Elafin-like_sf"/>
</dbReference>
<dbReference type="Pfam" id="PF13927">
    <property type="entry name" value="Ig_3"/>
    <property type="match status" value="2"/>
</dbReference>
<dbReference type="InterPro" id="IPR003598">
    <property type="entry name" value="Ig_sub2"/>
</dbReference>
<dbReference type="SMART" id="SM00217">
    <property type="entry name" value="WAP"/>
    <property type="match status" value="1"/>
</dbReference>
<feature type="region of interest" description="Disordered" evidence="6">
    <location>
        <begin position="431"/>
        <end position="451"/>
    </location>
</feature>
<dbReference type="FunFam" id="4.10.410.10:FF:000005">
    <property type="entry name" value="Pancreatic trypsin inhibitor"/>
    <property type="match status" value="1"/>
</dbReference>
<feature type="compositionally biased region" description="Basic residues" evidence="6">
    <location>
        <begin position="1213"/>
        <end position="1222"/>
    </location>
</feature>
<proteinExistence type="predicted"/>
<feature type="compositionally biased region" description="Basic residues" evidence="6">
    <location>
        <begin position="1430"/>
        <end position="1439"/>
    </location>
</feature>
<dbReference type="InterPro" id="IPR013783">
    <property type="entry name" value="Ig-like_fold"/>
</dbReference>
<dbReference type="CDD" id="cd00096">
    <property type="entry name" value="Ig"/>
    <property type="match status" value="1"/>
</dbReference>
<dbReference type="SMART" id="SM00408">
    <property type="entry name" value="IGc2"/>
    <property type="match status" value="3"/>
</dbReference>
<keyword evidence="5" id="KW-0325">Glycoprotein</keyword>
<dbReference type="SUPFAM" id="SSF57362">
    <property type="entry name" value="BPTI-like"/>
    <property type="match status" value="4"/>
</dbReference>
<dbReference type="GO" id="GO:0005576">
    <property type="term" value="C:extracellular region"/>
    <property type="evidence" value="ECO:0007669"/>
    <property type="project" value="InterPro"/>
</dbReference>
<dbReference type="Proteomes" id="UP001231518">
    <property type="component" value="Chromosome 20"/>
</dbReference>
<evidence type="ECO:0000259" key="9">
    <source>
        <dbReference type="PROSITE" id="PS50835"/>
    </source>
</evidence>
<dbReference type="PANTHER" id="PTHR46676">
    <property type="entry name" value="PROTEIN AMBP"/>
    <property type="match status" value="1"/>
</dbReference>
<dbReference type="Gene3D" id="2.60.40.10">
    <property type="entry name" value="Immunoglobulins"/>
    <property type="match status" value="3"/>
</dbReference>
<evidence type="ECO:0000313" key="12">
    <source>
        <dbReference type="Proteomes" id="UP001231518"/>
    </source>
</evidence>
<evidence type="ECO:0000259" key="8">
    <source>
        <dbReference type="PROSITE" id="PS50279"/>
    </source>
</evidence>
<evidence type="ECO:0000256" key="4">
    <source>
        <dbReference type="ARBA" id="ARBA00023157"/>
    </source>
</evidence>